<evidence type="ECO:0000313" key="1">
    <source>
        <dbReference type="EMBL" id="SEB92413.1"/>
    </source>
</evidence>
<sequence length="222" mass="23323">MGQSCGNDDSRRGRRDRELPTFLTGTTLTFLKPRLKRLLYPVAALLARTGVTANQVTLASLAGSIAVGSVLCAFPDRPALFGILPTWVLVRTACASLDGTLAVEFGQKSRLGGVLNETGDILSEIALFLPLMFISSCTVAKGSIVIALVVLSEFAGLAGLAFGDRRRVEGPLGKADRSFVLSIGGAAAFLGFLPNPTWPASLALCIGAALTGWNRLCMVVKN</sequence>
<organism evidence="1 2">
    <name type="scientific">Bradyrhizobium lablabi</name>
    <dbReference type="NCBI Taxonomy" id="722472"/>
    <lineage>
        <taxon>Bacteria</taxon>
        <taxon>Pseudomonadati</taxon>
        <taxon>Pseudomonadota</taxon>
        <taxon>Alphaproteobacteria</taxon>
        <taxon>Hyphomicrobiales</taxon>
        <taxon>Nitrobacteraceae</taxon>
        <taxon>Bradyrhizobium</taxon>
    </lineage>
</organism>
<name>A0A1M7KDK6_9BRAD</name>
<dbReference type="GO" id="GO:0016740">
    <property type="term" value="F:transferase activity"/>
    <property type="evidence" value="ECO:0007669"/>
    <property type="project" value="UniProtKB-KW"/>
</dbReference>
<proteinExistence type="predicted"/>
<reference evidence="1 2" key="1">
    <citation type="submission" date="2016-10" db="EMBL/GenBank/DDBJ databases">
        <authorList>
            <person name="de Groot N.N."/>
        </authorList>
    </citation>
    <scope>NUCLEOTIDE SEQUENCE [LARGE SCALE GENOMIC DNA]</scope>
    <source>
        <strain evidence="1 2">GAS522</strain>
    </source>
</reference>
<keyword evidence="1" id="KW-0808">Transferase</keyword>
<protein>
    <submittedName>
        <fullName evidence="1">CDP-diacylglycerol--glycerol-3-phosphate 3-phosphatidyltransferase</fullName>
    </submittedName>
</protein>
<dbReference type="Gene3D" id="1.20.120.1760">
    <property type="match status" value="1"/>
</dbReference>
<dbReference type="AlphaFoldDB" id="A0A1M7KDK6"/>
<gene>
    <name evidence="1" type="ORF">SAMN05444171_0238</name>
</gene>
<dbReference type="InterPro" id="IPR043130">
    <property type="entry name" value="CDP-OH_PTrfase_TM_dom"/>
</dbReference>
<dbReference type="EMBL" id="FNTI01000001">
    <property type="protein sequence ID" value="SEB92413.1"/>
    <property type="molecule type" value="Genomic_DNA"/>
</dbReference>
<dbReference type="Proteomes" id="UP000183208">
    <property type="component" value="Unassembled WGS sequence"/>
</dbReference>
<evidence type="ECO:0000313" key="2">
    <source>
        <dbReference type="Proteomes" id="UP000183208"/>
    </source>
</evidence>
<accession>A0A1M7KDK6</accession>